<evidence type="ECO:0000313" key="3">
    <source>
        <dbReference type="EMBL" id="KAF9482911.1"/>
    </source>
</evidence>
<feature type="transmembrane region" description="Helical" evidence="1">
    <location>
        <begin position="235"/>
        <end position="254"/>
    </location>
</feature>
<feature type="transmembrane region" description="Helical" evidence="1">
    <location>
        <begin position="62"/>
        <end position="86"/>
    </location>
</feature>
<evidence type="ECO:0000313" key="4">
    <source>
        <dbReference type="Proteomes" id="UP000807469"/>
    </source>
</evidence>
<gene>
    <name evidence="3" type="ORF">BDN70DRAFT_892117</name>
</gene>
<keyword evidence="1" id="KW-1133">Transmembrane helix</keyword>
<keyword evidence="4" id="KW-1185">Reference proteome</keyword>
<dbReference type="EMBL" id="MU155159">
    <property type="protein sequence ID" value="KAF9482911.1"/>
    <property type="molecule type" value="Genomic_DNA"/>
</dbReference>
<reference evidence="3" key="1">
    <citation type="submission" date="2020-11" db="EMBL/GenBank/DDBJ databases">
        <authorList>
            <consortium name="DOE Joint Genome Institute"/>
            <person name="Ahrendt S."/>
            <person name="Riley R."/>
            <person name="Andreopoulos W."/>
            <person name="Labutti K."/>
            <person name="Pangilinan J."/>
            <person name="Ruiz-Duenas F.J."/>
            <person name="Barrasa J.M."/>
            <person name="Sanchez-Garcia M."/>
            <person name="Camarero S."/>
            <person name="Miyauchi S."/>
            <person name="Serrano A."/>
            <person name="Linde D."/>
            <person name="Babiker R."/>
            <person name="Drula E."/>
            <person name="Ayuso-Fernandez I."/>
            <person name="Pacheco R."/>
            <person name="Padilla G."/>
            <person name="Ferreira P."/>
            <person name="Barriuso J."/>
            <person name="Kellner H."/>
            <person name="Castanera R."/>
            <person name="Alfaro M."/>
            <person name="Ramirez L."/>
            <person name="Pisabarro A.G."/>
            <person name="Kuo A."/>
            <person name="Tritt A."/>
            <person name="Lipzen A."/>
            <person name="He G."/>
            <person name="Yan M."/>
            <person name="Ng V."/>
            <person name="Cullen D."/>
            <person name="Martin F."/>
            <person name="Rosso M.-N."/>
            <person name="Henrissat B."/>
            <person name="Hibbett D."/>
            <person name="Martinez A.T."/>
            <person name="Grigoriev I.V."/>
        </authorList>
    </citation>
    <scope>NUCLEOTIDE SEQUENCE</scope>
    <source>
        <strain evidence="3">CIRM-BRFM 674</strain>
    </source>
</reference>
<evidence type="ECO:0000259" key="2">
    <source>
        <dbReference type="Pfam" id="PF20152"/>
    </source>
</evidence>
<name>A0A9P5ZBH0_9AGAR</name>
<dbReference type="OrthoDB" id="3060330at2759"/>
<accession>A0A9P5ZBH0</accession>
<feature type="domain" description="DUF6534" evidence="2">
    <location>
        <begin position="200"/>
        <end position="282"/>
    </location>
</feature>
<dbReference type="PANTHER" id="PTHR40465:SF1">
    <property type="entry name" value="DUF6534 DOMAIN-CONTAINING PROTEIN"/>
    <property type="match status" value="1"/>
</dbReference>
<dbReference type="InterPro" id="IPR045339">
    <property type="entry name" value="DUF6534"/>
</dbReference>
<proteinExistence type="predicted"/>
<dbReference type="AlphaFoldDB" id="A0A9P5ZBH0"/>
<keyword evidence="1" id="KW-0812">Transmembrane</keyword>
<organism evidence="3 4">
    <name type="scientific">Pholiota conissans</name>
    <dbReference type="NCBI Taxonomy" id="109636"/>
    <lineage>
        <taxon>Eukaryota</taxon>
        <taxon>Fungi</taxon>
        <taxon>Dikarya</taxon>
        <taxon>Basidiomycota</taxon>
        <taxon>Agaricomycotina</taxon>
        <taxon>Agaricomycetes</taxon>
        <taxon>Agaricomycetidae</taxon>
        <taxon>Agaricales</taxon>
        <taxon>Agaricineae</taxon>
        <taxon>Strophariaceae</taxon>
        <taxon>Pholiota</taxon>
    </lineage>
</organism>
<keyword evidence="1" id="KW-0472">Membrane</keyword>
<comment type="caution">
    <text evidence="3">The sequence shown here is derived from an EMBL/GenBank/DDBJ whole genome shotgun (WGS) entry which is preliminary data.</text>
</comment>
<dbReference type="PANTHER" id="PTHR40465">
    <property type="entry name" value="CHROMOSOME 1, WHOLE GENOME SHOTGUN SEQUENCE"/>
    <property type="match status" value="1"/>
</dbReference>
<evidence type="ECO:0000256" key="1">
    <source>
        <dbReference type="SAM" id="Phobius"/>
    </source>
</evidence>
<feature type="transmembrane region" description="Helical" evidence="1">
    <location>
        <begin position="26"/>
        <end position="50"/>
    </location>
</feature>
<sequence length="283" mass="32112">MSVGYGLGFSLVLEELGLNKENTAGAILIGSMTSYILYGISACQVITYYWKFPDDPFQLKLHVAMVWLVETTNAFLMVLAVWYYIIKRGADSSSFKDFLLCNDWMLQGSKEGNVFQDNIVNTLIFRNPANKAQSIPTEVCCFLVEIFFIMRIWRIADSKQIAIIIMVHSESDNPKGSPVSSRLGFFHWNRWLLASYFSRIIMDGLIAGTMCYVLWTRRPDSSWKSNTMRMINQLIMWTLTTGLLMWVSAVAFVVSSVLSPGSLIPTAVYFLRGRIHSNAMLAK</sequence>
<dbReference type="Pfam" id="PF20152">
    <property type="entry name" value="DUF6534"/>
    <property type="match status" value="1"/>
</dbReference>
<dbReference type="Proteomes" id="UP000807469">
    <property type="component" value="Unassembled WGS sequence"/>
</dbReference>
<protein>
    <recommendedName>
        <fullName evidence="2">DUF6534 domain-containing protein</fullName>
    </recommendedName>
</protein>